<evidence type="ECO:0000259" key="2">
    <source>
        <dbReference type="Pfam" id="PF09314"/>
    </source>
</evidence>
<dbReference type="PANTHER" id="PTHR46401">
    <property type="entry name" value="GLYCOSYLTRANSFERASE WBBK-RELATED"/>
    <property type="match status" value="1"/>
</dbReference>
<organism evidence="3">
    <name type="scientific">Cronobacter turicensis</name>
    <dbReference type="NCBI Taxonomy" id="413502"/>
    <lineage>
        <taxon>Bacteria</taxon>
        <taxon>Pseudomonadati</taxon>
        <taxon>Pseudomonadota</taxon>
        <taxon>Gammaproteobacteria</taxon>
        <taxon>Enterobacterales</taxon>
        <taxon>Enterobacteriaceae</taxon>
        <taxon>Cronobacter</taxon>
    </lineage>
</organism>
<dbReference type="PANTHER" id="PTHR46401:SF8">
    <property type="entry name" value="BLL6006 PROTEIN"/>
    <property type="match status" value="1"/>
</dbReference>
<proteinExistence type="predicted"/>
<dbReference type="GO" id="GO:0016757">
    <property type="term" value="F:glycosyltransferase activity"/>
    <property type="evidence" value="ECO:0007669"/>
    <property type="project" value="InterPro"/>
</dbReference>
<dbReference type="EMBL" id="JQ354993">
    <property type="protein sequence ID" value="AFO84317.1"/>
    <property type="molecule type" value="Genomic_DNA"/>
</dbReference>
<dbReference type="Pfam" id="PF09314">
    <property type="entry name" value="DUF1972"/>
    <property type="match status" value="1"/>
</dbReference>
<dbReference type="SUPFAM" id="SSF53756">
    <property type="entry name" value="UDP-Glycosyltransferase/glycogen phosphorylase"/>
    <property type="match status" value="1"/>
</dbReference>
<dbReference type="AlphaFoldDB" id="I7EGW5"/>
<dbReference type="Pfam" id="PF00534">
    <property type="entry name" value="Glycos_transf_1"/>
    <property type="match status" value="1"/>
</dbReference>
<evidence type="ECO:0000313" key="3">
    <source>
        <dbReference type="EMBL" id="AFO84317.1"/>
    </source>
</evidence>
<feature type="domain" description="Glycosyl transferase family 1" evidence="1">
    <location>
        <begin position="181"/>
        <end position="302"/>
    </location>
</feature>
<reference evidence="3" key="1">
    <citation type="journal article" date="2012" name="FEMS Immunol. Med. Microbiol.">
        <title>Structure and genetics of the O-antigen of Cronobacter turicensis G3882 from a new serotype, C. turicensis O2, and identification of a serotype-specific gene.</title>
        <authorList>
            <person name="Sun Y."/>
            <person name="Arbatsky N.P."/>
            <person name="Wang M."/>
            <person name="Shashkov A.S."/>
            <person name="Liu B."/>
            <person name="Wang L."/>
            <person name="Knirel Y.A."/>
        </authorList>
    </citation>
    <scope>NUCLEOTIDE SEQUENCE</scope>
    <source>
        <strain evidence="3">G3882</strain>
    </source>
</reference>
<name>I7EGW5_9ENTR</name>
<dbReference type="InterPro" id="IPR001296">
    <property type="entry name" value="Glyco_trans_1"/>
</dbReference>
<accession>I7EGW5</accession>
<evidence type="ECO:0000259" key="1">
    <source>
        <dbReference type="Pfam" id="PF00534"/>
    </source>
</evidence>
<protein>
    <submittedName>
        <fullName evidence="3">WepC</fullName>
    </submittedName>
</protein>
<sequence>MKKVSVIGIVGIPASYGGFESLVENLTRFSSEDIHYDVYCSSKQLPTKLHNHNGAELRYVPLKANGIQSILYDIVSILRTLRHKPNVMLVLGVSGAIAIPLFKIFSRSKVITNIDGLEWKREKWGRFARAFLKFSEALAVKYSDVIITDNQAISDYVAIEYGRKSEVIAYGGDHALTHENITDVKNEEPYFLTVCRIEPENNIHLILDSFAKSKKHIKFVGNWSSNEYGRELLRKYDNISNVELINPIYDINELYKLRMNCFGYIHGHSAGGTNPSLVEAMHFEKPIYAFDCKFNRFTTEDKAFYFDSSDSLIQLLNNSNLDTTANAVCMKEIAKRRYTWEIIARQYEHLY</sequence>
<feature type="domain" description="DUF1972" evidence="2">
    <location>
        <begin position="1"/>
        <end position="173"/>
    </location>
</feature>
<dbReference type="Gene3D" id="3.40.50.2000">
    <property type="entry name" value="Glycogen Phosphorylase B"/>
    <property type="match status" value="2"/>
</dbReference>
<dbReference type="InterPro" id="IPR015393">
    <property type="entry name" value="DUF1972"/>
</dbReference>
<gene>
    <name evidence="3" type="primary">wepC</name>
</gene>